<evidence type="ECO:0000256" key="11">
    <source>
        <dbReference type="ARBA" id="ARBA00023212"/>
    </source>
</evidence>
<keyword evidence="12" id="KW-0539">Nucleus</keyword>
<evidence type="ECO:0000313" key="25">
    <source>
        <dbReference type="EMBL" id="KPJ09243.1"/>
    </source>
</evidence>
<feature type="domain" description="Thioesterase" evidence="24">
    <location>
        <begin position="54"/>
        <end position="129"/>
    </location>
</feature>
<dbReference type="NCBIfam" id="TIGR00369">
    <property type="entry name" value="unchar_dom_1"/>
    <property type="match status" value="1"/>
</dbReference>
<dbReference type="InterPro" id="IPR039298">
    <property type="entry name" value="ACOT13"/>
</dbReference>
<dbReference type="OMA" id="GETIICK"/>
<gene>
    <name evidence="25" type="ORF">RR48_15384</name>
</gene>
<dbReference type="Pfam" id="PF03061">
    <property type="entry name" value="4HBT"/>
    <property type="match status" value="1"/>
</dbReference>
<comment type="catalytic activity">
    <reaction evidence="16">
        <text>hexanoyl-CoA + H2O = hexanoate + CoA + H(+)</text>
        <dbReference type="Rhea" id="RHEA:40115"/>
        <dbReference type="ChEBI" id="CHEBI:15377"/>
        <dbReference type="ChEBI" id="CHEBI:15378"/>
        <dbReference type="ChEBI" id="CHEBI:17120"/>
        <dbReference type="ChEBI" id="CHEBI:57287"/>
        <dbReference type="ChEBI" id="CHEBI:62620"/>
    </reaction>
    <physiologicalReaction direction="left-to-right" evidence="16">
        <dbReference type="Rhea" id="RHEA:40116"/>
    </physiologicalReaction>
</comment>
<keyword evidence="10" id="KW-0496">Mitochondrion</keyword>
<dbReference type="GO" id="GO:0005829">
    <property type="term" value="C:cytosol"/>
    <property type="evidence" value="ECO:0007669"/>
    <property type="project" value="UniProtKB-SubCell"/>
</dbReference>
<evidence type="ECO:0000313" key="26">
    <source>
        <dbReference type="Proteomes" id="UP000053240"/>
    </source>
</evidence>
<keyword evidence="6" id="KW-0963">Cytoplasm</keyword>
<organism evidence="25 26">
    <name type="scientific">Papilio machaon</name>
    <name type="common">Old World swallowtail butterfly</name>
    <dbReference type="NCBI Taxonomy" id="76193"/>
    <lineage>
        <taxon>Eukaryota</taxon>
        <taxon>Metazoa</taxon>
        <taxon>Ecdysozoa</taxon>
        <taxon>Arthropoda</taxon>
        <taxon>Hexapoda</taxon>
        <taxon>Insecta</taxon>
        <taxon>Pterygota</taxon>
        <taxon>Neoptera</taxon>
        <taxon>Endopterygota</taxon>
        <taxon>Lepidoptera</taxon>
        <taxon>Glossata</taxon>
        <taxon>Ditrysia</taxon>
        <taxon>Papilionoidea</taxon>
        <taxon>Papilionidae</taxon>
        <taxon>Papilioninae</taxon>
        <taxon>Papilio</taxon>
    </lineage>
</organism>
<evidence type="ECO:0000256" key="4">
    <source>
        <dbReference type="ARBA" id="ARBA00004514"/>
    </source>
</evidence>
<dbReference type="InterPro" id="IPR006683">
    <property type="entry name" value="Thioestr_dom"/>
</dbReference>
<dbReference type="GO" id="GO:0005739">
    <property type="term" value="C:mitochondrion"/>
    <property type="evidence" value="ECO:0007669"/>
    <property type="project" value="UniProtKB-SubCell"/>
</dbReference>
<protein>
    <recommendedName>
        <fullName evidence="20">Acyl-coenzyme A thioesterase 13</fullName>
    </recommendedName>
    <alternativeName>
        <fullName evidence="22">Hotdog-fold thioesterase superfamily member 2</fullName>
    </alternativeName>
    <alternativeName>
        <fullName evidence="21">Palmitoyl-CoA hydrolase</fullName>
    </alternativeName>
    <alternativeName>
        <fullName evidence="23">Thioesterase superfamily member 2</fullName>
    </alternativeName>
</protein>
<dbReference type="InterPro" id="IPR003736">
    <property type="entry name" value="PAAI_dom"/>
</dbReference>
<evidence type="ECO:0000256" key="10">
    <source>
        <dbReference type="ARBA" id="ARBA00023128"/>
    </source>
</evidence>
<dbReference type="SUPFAM" id="SSF54637">
    <property type="entry name" value="Thioesterase/thiol ester dehydrase-isomerase"/>
    <property type="match status" value="1"/>
</dbReference>
<evidence type="ECO:0000256" key="7">
    <source>
        <dbReference type="ARBA" id="ARBA00022801"/>
    </source>
</evidence>
<dbReference type="Gene3D" id="3.10.129.10">
    <property type="entry name" value="Hotdog Thioesterase"/>
    <property type="match status" value="1"/>
</dbReference>
<comment type="subcellular location">
    <subcellularLocation>
        <location evidence="3">Cytoplasm</location>
        <location evidence="3">Cytoskeleton</location>
        <location evidence="3">Spindle</location>
    </subcellularLocation>
    <subcellularLocation>
        <location evidence="4">Cytoplasm</location>
        <location evidence="4">Cytosol</location>
    </subcellularLocation>
    <subcellularLocation>
        <location evidence="2">Mitochondrion</location>
    </subcellularLocation>
    <subcellularLocation>
        <location evidence="1">Nucleus</location>
    </subcellularLocation>
</comment>
<evidence type="ECO:0000256" key="8">
    <source>
        <dbReference type="ARBA" id="ARBA00022990"/>
    </source>
</evidence>
<comment type="subunit">
    <text evidence="19">Homotetramer. Interacts with PCTP.</text>
</comment>
<dbReference type="STRING" id="76193.A0A194QUN8"/>
<keyword evidence="26" id="KW-1185">Reference proteome</keyword>
<evidence type="ECO:0000256" key="15">
    <source>
        <dbReference type="ARBA" id="ARBA00048074"/>
    </source>
</evidence>
<dbReference type="PANTHER" id="PTHR21660">
    <property type="entry name" value="THIOESTERASE SUPERFAMILY MEMBER-RELATED"/>
    <property type="match status" value="1"/>
</dbReference>
<dbReference type="GO" id="GO:0047617">
    <property type="term" value="F:fatty acyl-CoA hydrolase activity"/>
    <property type="evidence" value="ECO:0007669"/>
    <property type="project" value="InterPro"/>
</dbReference>
<dbReference type="EMBL" id="KQ461108">
    <property type="protein sequence ID" value="KPJ09243.1"/>
    <property type="molecule type" value="Genomic_DNA"/>
</dbReference>
<evidence type="ECO:0000256" key="17">
    <source>
        <dbReference type="ARBA" id="ARBA00052976"/>
    </source>
</evidence>
<name>A0A194QUN8_PAPMA</name>
<evidence type="ECO:0000259" key="24">
    <source>
        <dbReference type="Pfam" id="PF03061"/>
    </source>
</evidence>
<dbReference type="OrthoDB" id="46529at2759"/>
<comment type="catalytic activity">
    <reaction evidence="15">
        <text>dodecanoyl-CoA + H2O = dodecanoate + CoA + H(+)</text>
        <dbReference type="Rhea" id="RHEA:30135"/>
        <dbReference type="ChEBI" id="CHEBI:15377"/>
        <dbReference type="ChEBI" id="CHEBI:15378"/>
        <dbReference type="ChEBI" id="CHEBI:18262"/>
        <dbReference type="ChEBI" id="CHEBI:57287"/>
        <dbReference type="ChEBI" id="CHEBI:57375"/>
    </reaction>
    <physiologicalReaction direction="left-to-right" evidence="15">
        <dbReference type="Rhea" id="RHEA:30136"/>
    </physiologicalReaction>
</comment>
<evidence type="ECO:0000256" key="9">
    <source>
        <dbReference type="ARBA" id="ARBA00023098"/>
    </source>
</evidence>
<sequence length="197" mass="21314">MCSKLARITELFIRTVVNSKRFDRNLRNIKLVSCGDGVVISELQVGSEHLNESGTLHGGFIAHMVDTLSTFALLASDQAVGRGLSVDLSVSYLSTVSEGDKLEIESVTKKVGNKVAFLEVQIRNKDNDELVATGITWPDDRPENPVGAEGARERWKYSSAAMAASGALANRVARANRLLGRAATQMRAQHGDLSDSE</sequence>
<evidence type="ECO:0000256" key="18">
    <source>
        <dbReference type="ARBA" id="ARBA00058205"/>
    </source>
</evidence>
<evidence type="ECO:0000256" key="3">
    <source>
        <dbReference type="ARBA" id="ARBA00004186"/>
    </source>
</evidence>
<keyword evidence="9" id="KW-0443">Lipid metabolism</keyword>
<comment type="catalytic activity">
    <reaction evidence="17">
        <text>a fatty acyl-CoA + H2O = a fatty acid + CoA + H(+)</text>
        <dbReference type="Rhea" id="RHEA:16781"/>
        <dbReference type="ChEBI" id="CHEBI:15377"/>
        <dbReference type="ChEBI" id="CHEBI:15378"/>
        <dbReference type="ChEBI" id="CHEBI:28868"/>
        <dbReference type="ChEBI" id="CHEBI:57287"/>
        <dbReference type="ChEBI" id="CHEBI:77636"/>
    </reaction>
    <physiologicalReaction direction="left-to-right" evidence="17">
        <dbReference type="Rhea" id="RHEA:16782"/>
    </physiologicalReaction>
</comment>
<dbReference type="PANTHER" id="PTHR21660:SF1">
    <property type="entry name" value="ACYL-COENZYME A THIOESTERASE 13"/>
    <property type="match status" value="1"/>
</dbReference>
<accession>A0A194QUN8</accession>
<comment type="catalytic activity">
    <reaction evidence="14">
        <text>decanoyl-CoA + H2O = decanoate + CoA + H(+)</text>
        <dbReference type="Rhea" id="RHEA:40059"/>
        <dbReference type="ChEBI" id="CHEBI:15377"/>
        <dbReference type="ChEBI" id="CHEBI:15378"/>
        <dbReference type="ChEBI" id="CHEBI:27689"/>
        <dbReference type="ChEBI" id="CHEBI:57287"/>
        <dbReference type="ChEBI" id="CHEBI:61430"/>
    </reaction>
    <physiologicalReaction direction="left-to-right" evidence="14">
        <dbReference type="Rhea" id="RHEA:40060"/>
    </physiologicalReaction>
</comment>
<evidence type="ECO:0000256" key="2">
    <source>
        <dbReference type="ARBA" id="ARBA00004173"/>
    </source>
</evidence>
<dbReference type="KEGG" id="pmac:106717152"/>
<dbReference type="InterPro" id="IPR029069">
    <property type="entry name" value="HotDog_dom_sf"/>
</dbReference>
<evidence type="ECO:0000256" key="1">
    <source>
        <dbReference type="ARBA" id="ARBA00004123"/>
    </source>
</evidence>
<dbReference type="AlphaFoldDB" id="A0A194QUN8"/>
<comment type="function">
    <text evidence="18">Catalyzes the hydrolysis of acyl-CoAs into free fatty acids and coenzyme A (CoASH), regulating their respective intracellular levels. Has acyl-CoA thioesterase activity towards medium (C12) and long-chain (C18) fatty acyl-CoA substrates. Can also hydrolyze 3-hydroxyphenylacetyl-CoA and 3,4-dihydroxyphenylacetyl-CoA (in vitro). May play a role in controlling adaptive thermogenesis.</text>
</comment>
<comment type="catalytic activity">
    <reaction evidence="13">
        <text>octanoyl-CoA + H2O = octanoate + CoA + H(+)</text>
        <dbReference type="Rhea" id="RHEA:30143"/>
        <dbReference type="ChEBI" id="CHEBI:15377"/>
        <dbReference type="ChEBI" id="CHEBI:15378"/>
        <dbReference type="ChEBI" id="CHEBI:25646"/>
        <dbReference type="ChEBI" id="CHEBI:57287"/>
        <dbReference type="ChEBI" id="CHEBI:57386"/>
    </reaction>
    <physiologicalReaction direction="left-to-right" evidence="13">
        <dbReference type="Rhea" id="RHEA:30144"/>
    </physiologicalReaction>
</comment>
<dbReference type="GO" id="GO:0005819">
    <property type="term" value="C:spindle"/>
    <property type="evidence" value="ECO:0007669"/>
    <property type="project" value="UniProtKB-SubCell"/>
</dbReference>
<evidence type="ECO:0000256" key="14">
    <source>
        <dbReference type="ARBA" id="ARBA00047969"/>
    </source>
</evidence>
<evidence type="ECO:0000256" key="13">
    <source>
        <dbReference type="ARBA" id="ARBA00047588"/>
    </source>
</evidence>
<dbReference type="GO" id="GO:0006629">
    <property type="term" value="P:lipid metabolic process"/>
    <property type="evidence" value="ECO:0007669"/>
    <property type="project" value="UniProtKB-KW"/>
</dbReference>
<dbReference type="FunCoup" id="A0A194QUN8">
    <property type="interactions" value="890"/>
</dbReference>
<evidence type="ECO:0000256" key="6">
    <source>
        <dbReference type="ARBA" id="ARBA00022490"/>
    </source>
</evidence>
<evidence type="ECO:0000256" key="19">
    <source>
        <dbReference type="ARBA" id="ARBA00064709"/>
    </source>
</evidence>
<evidence type="ECO:0000256" key="21">
    <source>
        <dbReference type="ARBA" id="ARBA00075657"/>
    </source>
</evidence>
<dbReference type="Proteomes" id="UP000053240">
    <property type="component" value="Unassembled WGS sequence"/>
</dbReference>
<keyword evidence="11" id="KW-0206">Cytoskeleton</keyword>
<evidence type="ECO:0000256" key="5">
    <source>
        <dbReference type="ARBA" id="ARBA00008324"/>
    </source>
</evidence>
<dbReference type="GO" id="GO:0005634">
    <property type="term" value="C:nucleus"/>
    <property type="evidence" value="ECO:0007669"/>
    <property type="project" value="UniProtKB-SubCell"/>
</dbReference>
<reference evidence="25 26" key="1">
    <citation type="journal article" date="2015" name="Nat. Commun.">
        <title>Outbred genome sequencing and CRISPR/Cas9 gene editing in butterflies.</title>
        <authorList>
            <person name="Li X."/>
            <person name="Fan D."/>
            <person name="Zhang W."/>
            <person name="Liu G."/>
            <person name="Zhang L."/>
            <person name="Zhao L."/>
            <person name="Fang X."/>
            <person name="Chen L."/>
            <person name="Dong Y."/>
            <person name="Chen Y."/>
            <person name="Ding Y."/>
            <person name="Zhao R."/>
            <person name="Feng M."/>
            <person name="Zhu Y."/>
            <person name="Feng Y."/>
            <person name="Jiang X."/>
            <person name="Zhu D."/>
            <person name="Xiang H."/>
            <person name="Feng X."/>
            <person name="Li S."/>
            <person name="Wang J."/>
            <person name="Zhang G."/>
            <person name="Kronforst M.R."/>
            <person name="Wang W."/>
        </authorList>
    </citation>
    <scope>NUCLEOTIDE SEQUENCE [LARGE SCALE GENOMIC DNA]</scope>
    <source>
        <strain evidence="25">Ya'a_city_454_Pm</strain>
        <tissue evidence="25">Whole body</tissue>
    </source>
</reference>
<comment type="similarity">
    <text evidence="5">Belongs to the thioesterase PaaI family.</text>
</comment>
<keyword evidence="7" id="KW-0378">Hydrolase</keyword>
<evidence type="ECO:0000256" key="23">
    <source>
        <dbReference type="ARBA" id="ARBA00083956"/>
    </source>
</evidence>
<dbReference type="FunFam" id="3.10.129.10:FF:000021">
    <property type="entry name" value="Acyl-coenzyme A thioesterase 13"/>
    <property type="match status" value="1"/>
</dbReference>
<dbReference type="InParanoid" id="A0A194QUN8"/>
<evidence type="ECO:0000256" key="20">
    <source>
        <dbReference type="ARBA" id="ARBA00067273"/>
    </source>
</evidence>
<dbReference type="CDD" id="cd03443">
    <property type="entry name" value="PaaI_thioesterase"/>
    <property type="match status" value="1"/>
</dbReference>
<evidence type="ECO:0000256" key="16">
    <source>
        <dbReference type="ARBA" id="ARBA00050199"/>
    </source>
</evidence>
<keyword evidence="8" id="KW-0007">Acetylation</keyword>
<evidence type="ECO:0000256" key="12">
    <source>
        <dbReference type="ARBA" id="ARBA00023242"/>
    </source>
</evidence>
<proteinExistence type="inferred from homology"/>
<evidence type="ECO:0000256" key="22">
    <source>
        <dbReference type="ARBA" id="ARBA00081533"/>
    </source>
</evidence>